<keyword evidence="7" id="KW-1185">Reference proteome</keyword>
<feature type="modified residue" description="N6-(pyridoxal phosphate)lysine" evidence="4">
    <location>
        <position position="184"/>
    </location>
</feature>
<dbReference type="EMBL" id="JAFREP010000001">
    <property type="protein sequence ID" value="MBO1317036.1"/>
    <property type="molecule type" value="Genomic_DNA"/>
</dbReference>
<evidence type="ECO:0000256" key="1">
    <source>
        <dbReference type="ARBA" id="ARBA00022898"/>
    </source>
</evidence>
<dbReference type="GO" id="GO:0008483">
    <property type="term" value="F:transaminase activity"/>
    <property type="evidence" value="ECO:0007669"/>
    <property type="project" value="UniProtKB-KW"/>
</dbReference>
<dbReference type="SUPFAM" id="SSF53383">
    <property type="entry name" value="PLP-dependent transferases"/>
    <property type="match status" value="1"/>
</dbReference>
<dbReference type="InterPro" id="IPR015422">
    <property type="entry name" value="PyrdxlP-dep_Trfase_small"/>
</dbReference>
<dbReference type="CDD" id="cd00616">
    <property type="entry name" value="AHBA_syn"/>
    <property type="match status" value="1"/>
</dbReference>
<comment type="similarity">
    <text evidence="2 5">Belongs to the DegT/DnrJ/EryC1 family.</text>
</comment>
<dbReference type="RefSeq" id="WP_207856272.1">
    <property type="nucleotide sequence ID" value="NZ_JAFREP010000001.1"/>
</dbReference>
<dbReference type="PANTHER" id="PTHR30244:SF36">
    <property type="entry name" value="3-OXO-GLUCOSE-6-PHOSPHATE:GLUTAMATE AMINOTRANSFERASE"/>
    <property type="match status" value="1"/>
</dbReference>
<dbReference type="InterPro" id="IPR000653">
    <property type="entry name" value="DegT/StrS_aminotransferase"/>
</dbReference>
<dbReference type="Gene3D" id="3.40.640.10">
    <property type="entry name" value="Type I PLP-dependent aspartate aminotransferase-like (Major domain)"/>
    <property type="match status" value="1"/>
</dbReference>
<evidence type="ECO:0000256" key="3">
    <source>
        <dbReference type="PIRSR" id="PIRSR000390-1"/>
    </source>
</evidence>
<evidence type="ECO:0000313" key="6">
    <source>
        <dbReference type="EMBL" id="MBO1317036.1"/>
    </source>
</evidence>
<accession>A0A8J7QA87</accession>
<dbReference type="InterPro" id="IPR015424">
    <property type="entry name" value="PyrdxlP-dep_Trfase"/>
</dbReference>
<gene>
    <name evidence="6" type="ORF">J3U88_01095</name>
</gene>
<dbReference type="PIRSF" id="PIRSF000390">
    <property type="entry name" value="PLP_StrS"/>
    <property type="match status" value="1"/>
</dbReference>
<proteinExistence type="inferred from homology"/>
<keyword evidence="1 4" id="KW-0663">Pyridoxal phosphate</keyword>
<keyword evidence="6" id="KW-0808">Transferase</keyword>
<comment type="caution">
    <text evidence="6">The sequence shown here is derived from an EMBL/GenBank/DDBJ whole genome shotgun (WGS) entry which is preliminary data.</text>
</comment>
<feature type="active site" description="Proton acceptor" evidence="3">
    <location>
        <position position="184"/>
    </location>
</feature>
<dbReference type="GO" id="GO:0000271">
    <property type="term" value="P:polysaccharide biosynthetic process"/>
    <property type="evidence" value="ECO:0007669"/>
    <property type="project" value="TreeGrafter"/>
</dbReference>
<dbReference type="Gene3D" id="3.90.1150.10">
    <property type="entry name" value="Aspartate Aminotransferase, domain 1"/>
    <property type="match status" value="1"/>
</dbReference>
<evidence type="ECO:0000256" key="5">
    <source>
        <dbReference type="RuleBase" id="RU004508"/>
    </source>
</evidence>
<dbReference type="InterPro" id="IPR015421">
    <property type="entry name" value="PyrdxlP-dep_Trfase_major"/>
</dbReference>
<evidence type="ECO:0000256" key="2">
    <source>
        <dbReference type="ARBA" id="ARBA00037999"/>
    </source>
</evidence>
<sequence>MKVSFSYLKQQFANPEPILEKIGALVKTGALTLGHAVETFEQTFADFIGAKYAVGVGSGTDALFLSLKAAGVGPGDEVITAVNTFVATAGAIETAGARIRFVDCNERYVMDVAKLEAAITPQTKAVIPVHYTGQPVDMTALTALSEKHGFTIIEDSCTAIDGEIDGRRCGTIGLTGAFSLHPLKNLNVWGDGGLITTNSEAVRDQLHLLRNHGMNDRDTYAFYAYNSRLDSLQAVVGQELIKDVSWITEQRIEHARRYDAAFANIDAITVPERRRNERHVFHLYILLVEQRDALLAHLKKAGVSAKIHYPIPLHLQPASAKLGYAAGDFPVAEHQAAHMITLPAHQHLTDEELDYVIAQVRGFYGAS</sequence>
<organism evidence="6 7">
    <name type="scientific">Acanthopleuribacter pedis</name>
    <dbReference type="NCBI Taxonomy" id="442870"/>
    <lineage>
        <taxon>Bacteria</taxon>
        <taxon>Pseudomonadati</taxon>
        <taxon>Acidobacteriota</taxon>
        <taxon>Holophagae</taxon>
        <taxon>Acanthopleuribacterales</taxon>
        <taxon>Acanthopleuribacteraceae</taxon>
        <taxon>Acanthopleuribacter</taxon>
    </lineage>
</organism>
<name>A0A8J7QA87_9BACT</name>
<dbReference type="Pfam" id="PF01041">
    <property type="entry name" value="DegT_DnrJ_EryC1"/>
    <property type="match status" value="1"/>
</dbReference>
<evidence type="ECO:0000313" key="7">
    <source>
        <dbReference type="Proteomes" id="UP000664417"/>
    </source>
</evidence>
<reference evidence="6" key="1">
    <citation type="submission" date="2021-03" db="EMBL/GenBank/DDBJ databases">
        <authorList>
            <person name="Wang G."/>
        </authorList>
    </citation>
    <scope>NUCLEOTIDE SEQUENCE</scope>
    <source>
        <strain evidence="6">KCTC 12899</strain>
    </source>
</reference>
<protein>
    <submittedName>
        <fullName evidence="6">DegT/DnrJ/EryC1/StrS family aminotransferase</fullName>
    </submittedName>
</protein>
<dbReference type="PANTHER" id="PTHR30244">
    <property type="entry name" value="TRANSAMINASE"/>
    <property type="match status" value="1"/>
</dbReference>
<dbReference type="GO" id="GO:0030170">
    <property type="term" value="F:pyridoxal phosphate binding"/>
    <property type="evidence" value="ECO:0007669"/>
    <property type="project" value="TreeGrafter"/>
</dbReference>
<keyword evidence="6" id="KW-0032">Aminotransferase</keyword>
<dbReference type="Proteomes" id="UP000664417">
    <property type="component" value="Unassembled WGS sequence"/>
</dbReference>
<dbReference type="AlphaFoldDB" id="A0A8J7QA87"/>
<evidence type="ECO:0000256" key="4">
    <source>
        <dbReference type="PIRSR" id="PIRSR000390-2"/>
    </source>
</evidence>